<accession>A0A133P303</accession>
<name>A0A133P303_GARVA</name>
<reference evidence="1 2" key="1">
    <citation type="submission" date="2016-01" db="EMBL/GenBank/DDBJ databases">
        <authorList>
            <person name="Oliw E.H."/>
        </authorList>
    </citation>
    <scope>NUCLEOTIDE SEQUENCE [LARGE SCALE GENOMIC DNA]</scope>
    <source>
        <strain evidence="1 2">PSS_7772B</strain>
    </source>
</reference>
<dbReference type="AlphaFoldDB" id="A0A133P303"/>
<proteinExistence type="predicted"/>
<organism evidence="1 2">
    <name type="scientific">Gardnerella vaginalis</name>
    <dbReference type="NCBI Taxonomy" id="2702"/>
    <lineage>
        <taxon>Bacteria</taxon>
        <taxon>Bacillati</taxon>
        <taxon>Actinomycetota</taxon>
        <taxon>Actinomycetes</taxon>
        <taxon>Bifidobacteriales</taxon>
        <taxon>Bifidobacteriaceae</taxon>
        <taxon>Gardnerella</taxon>
    </lineage>
</organism>
<comment type="caution">
    <text evidence="1">The sequence shown here is derived from an EMBL/GenBank/DDBJ whole genome shotgun (WGS) entry which is preliminary data.</text>
</comment>
<protein>
    <submittedName>
        <fullName evidence="1">Uncharacterized protein</fullName>
    </submittedName>
</protein>
<sequence length="39" mass="4641">MDFQREFRSERVNRRSRVLFAGRYFANVVVYSAVKVACI</sequence>
<gene>
    <name evidence="1" type="ORF">HMPREF3208_00051</name>
</gene>
<dbReference type="EMBL" id="LRQB01000004">
    <property type="protein sequence ID" value="KXA22964.1"/>
    <property type="molecule type" value="Genomic_DNA"/>
</dbReference>
<evidence type="ECO:0000313" key="1">
    <source>
        <dbReference type="EMBL" id="KXA22964.1"/>
    </source>
</evidence>
<dbReference type="Proteomes" id="UP000070687">
    <property type="component" value="Unassembled WGS sequence"/>
</dbReference>
<evidence type="ECO:0000313" key="2">
    <source>
        <dbReference type="Proteomes" id="UP000070687"/>
    </source>
</evidence>